<gene>
    <name evidence="1" type="ORF">A4V15_11805</name>
    <name evidence="2" type="ORF">SAMN05216279_13029</name>
</gene>
<evidence type="ECO:0000313" key="4">
    <source>
        <dbReference type="Proteomes" id="UP000183046"/>
    </source>
</evidence>
<proteinExistence type="predicted"/>
<organism evidence="1 3">
    <name type="scientific">Pseudomonas oryzihabitans</name>
    <dbReference type="NCBI Taxonomy" id="47885"/>
    <lineage>
        <taxon>Bacteria</taxon>
        <taxon>Pseudomonadati</taxon>
        <taxon>Pseudomonadota</taxon>
        <taxon>Gammaproteobacteria</taxon>
        <taxon>Pseudomonadales</taxon>
        <taxon>Pseudomonadaceae</taxon>
        <taxon>Pseudomonas</taxon>
    </lineage>
</organism>
<evidence type="ECO:0000313" key="3">
    <source>
        <dbReference type="Proteomes" id="UP000078356"/>
    </source>
</evidence>
<comment type="caution">
    <text evidence="1">The sequence shown here is derived from an EMBL/GenBank/DDBJ whole genome shotgun (WGS) entry which is preliminary data.</text>
</comment>
<dbReference type="EMBL" id="LWCR01000003">
    <property type="protein sequence ID" value="OAN31739.1"/>
    <property type="molecule type" value="Genomic_DNA"/>
</dbReference>
<dbReference type="AlphaFoldDB" id="A0A178LKW2"/>
<dbReference type="Proteomes" id="UP000183046">
    <property type="component" value="Unassembled WGS sequence"/>
</dbReference>
<evidence type="ECO:0000313" key="2">
    <source>
        <dbReference type="EMBL" id="SCZ48702.1"/>
    </source>
</evidence>
<accession>A0A1G5PGR8</accession>
<protein>
    <submittedName>
        <fullName evidence="1">Uncharacterized protein</fullName>
    </submittedName>
</protein>
<sequence>MAGNSQLEVTLQRAQERVGRVVGALTERDADHFESEAMGYLSALRDEQLLPDGHIDRLMIDLQRARQAWRKRA</sequence>
<reference evidence="4" key="2">
    <citation type="submission" date="2016-10" db="EMBL/GenBank/DDBJ databases">
        <authorList>
            <person name="de Groot N.N."/>
        </authorList>
    </citation>
    <scope>NUCLEOTIDE SEQUENCE [LARGE SCALE GENOMIC DNA]</scope>
    <source>
        <strain evidence="4">DSM 15758</strain>
    </source>
</reference>
<evidence type="ECO:0000313" key="1">
    <source>
        <dbReference type="EMBL" id="OAN31739.1"/>
    </source>
</evidence>
<dbReference type="Proteomes" id="UP000078356">
    <property type="component" value="Unassembled WGS sequence"/>
</dbReference>
<reference evidence="1 3" key="1">
    <citation type="submission" date="2016-04" db="EMBL/GenBank/DDBJ databases">
        <title>Draft Genome Sequences of Staphylococcus capitis Strain H36, S. capitis Strain H65, S. cohnii Strain H62, S. hominis Strain H69, Mycobacterium iranicum Strain H39, Plantibacter sp. Strain H53, Pseudomonas oryzihabitans Strain H72, and Microbacterium sp. Strain H83, isolated from residential settings.</title>
        <authorList>
            <person name="Lymperopoulou D."/>
            <person name="Adams R.I."/>
            <person name="Lindow S."/>
            <person name="Coil D.A."/>
            <person name="Jospin G."/>
            <person name="Eisen J.A."/>
        </authorList>
    </citation>
    <scope>NUCLEOTIDE SEQUENCE [LARGE SCALE GENOMIC DNA]</scope>
    <source>
        <strain evidence="1 3">H72</strain>
    </source>
</reference>
<name>A0A178LKW2_9PSED</name>
<dbReference type="EMBL" id="FMWB01000030">
    <property type="protein sequence ID" value="SCZ48702.1"/>
    <property type="molecule type" value="Genomic_DNA"/>
</dbReference>
<accession>A0A178LKW2</accession>
<reference evidence="2" key="3">
    <citation type="submission" date="2016-10" db="EMBL/GenBank/DDBJ databases">
        <authorList>
            <person name="Varghese N."/>
            <person name="Submissions S."/>
        </authorList>
    </citation>
    <scope>NUCLEOTIDE SEQUENCE</scope>
    <source>
        <strain evidence="2">DSM 15758</strain>
    </source>
</reference>